<gene>
    <name evidence="3" type="ORF">SAMN02745202_00293</name>
</gene>
<dbReference type="Proteomes" id="UP000190065">
    <property type="component" value="Unassembled WGS sequence"/>
</dbReference>
<dbReference type="GO" id="GO:0009307">
    <property type="term" value="P:DNA restriction-modification system"/>
    <property type="evidence" value="ECO:0007669"/>
    <property type="project" value="UniProtKB-KW"/>
</dbReference>
<dbReference type="GO" id="GO:0009035">
    <property type="term" value="F:type I site-specific deoxyribonuclease activity"/>
    <property type="evidence" value="ECO:0007669"/>
    <property type="project" value="UniProtKB-EC"/>
</dbReference>
<proteinExistence type="predicted"/>
<dbReference type="STRING" id="28136.SAMN02745202_00293"/>
<dbReference type="eggNOG" id="COG4748">
    <property type="taxonomic scope" value="Bacteria"/>
</dbReference>
<evidence type="ECO:0000313" key="4">
    <source>
        <dbReference type="Proteomes" id="UP000190065"/>
    </source>
</evidence>
<dbReference type="AlphaFoldDB" id="A0A1T4L396"/>
<dbReference type="InterPro" id="IPR007409">
    <property type="entry name" value="Restrct_endonuc_type1_HsdR_N"/>
</dbReference>
<evidence type="ECO:0000259" key="2">
    <source>
        <dbReference type="Pfam" id="PF04313"/>
    </source>
</evidence>
<feature type="domain" description="Restriction endonuclease type I HsdR N-terminal" evidence="2">
    <location>
        <begin position="45"/>
        <end position="125"/>
    </location>
</feature>
<sequence length="359" mass="41519">MDFKDSIKQLADKVVQLKEGILTEEATKNAFIMPFINALGYDVFNPLEVIPEMDCDLVKKKGEKIDYAIMKNGTPIILIECKHWQQDLSLHDTQLKKYFVASKAKFGLLTNGIRYLFYTDLEDQNIMDEKPFLELDITDIKDYQLEELKKFHKSYFDIENILNSASELKYSNELKKIFAEEIVNPTPEIVKYFTKKVYDGIITAKVQEQFSELVKRAISSYINELISKRLKTALSSEEQREASETAASQEQSDTVSVNDDGIVTTQEELDGFNIVRAIVRKSVDVSRVIYRDAITYFAILLDDNNRKPICRLYFNTKSKKYISTFDANKVETKHEITDLNDIFNFEKELCEVIKAYDGK</sequence>
<organism evidence="3 4">
    <name type="scientific">Segatella oulorum</name>
    <dbReference type="NCBI Taxonomy" id="28136"/>
    <lineage>
        <taxon>Bacteria</taxon>
        <taxon>Pseudomonadati</taxon>
        <taxon>Bacteroidota</taxon>
        <taxon>Bacteroidia</taxon>
        <taxon>Bacteroidales</taxon>
        <taxon>Prevotellaceae</taxon>
        <taxon>Segatella</taxon>
    </lineage>
</organism>
<dbReference type="GO" id="GO:0003677">
    <property type="term" value="F:DNA binding"/>
    <property type="evidence" value="ECO:0007669"/>
    <property type="project" value="UniProtKB-KW"/>
</dbReference>
<evidence type="ECO:0000313" key="3">
    <source>
        <dbReference type="EMBL" id="SJZ48990.1"/>
    </source>
</evidence>
<dbReference type="PIRSF" id="PIRSF035009">
    <property type="entry name" value="UCP035009_HSDR_N"/>
    <property type="match status" value="1"/>
</dbReference>
<name>A0A1T4L396_9BACT</name>
<protein>
    <recommendedName>
        <fullName evidence="2">Restriction endonuclease type I HsdR N-terminal domain-containing protein</fullName>
    </recommendedName>
</protein>
<feature type="compositionally biased region" description="Polar residues" evidence="1">
    <location>
        <begin position="245"/>
        <end position="257"/>
    </location>
</feature>
<dbReference type="EMBL" id="FUXK01000002">
    <property type="protein sequence ID" value="SJZ48990.1"/>
    <property type="molecule type" value="Genomic_DNA"/>
</dbReference>
<dbReference type="InterPro" id="IPR017035">
    <property type="entry name" value="UCP035009_HsdR_All3000-type"/>
</dbReference>
<dbReference type="GO" id="GO:0005524">
    <property type="term" value="F:ATP binding"/>
    <property type="evidence" value="ECO:0007669"/>
    <property type="project" value="UniProtKB-KW"/>
</dbReference>
<dbReference type="Gene3D" id="3.90.1570.30">
    <property type="match status" value="1"/>
</dbReference>
<accession>A0A1T4L396</accession>
<reference evidence="3 4" key="1">
    <citation type="submission" date="2017-02" db="EMBL/GenBank/DDBJ databases">
        <authorList>
            <person name="Peterson S.W."/>
        </authorList>
    </citation>
    <scope>NUCLEOTIDE SEQUENCE [LARGE SCALE GENOMIC DNA]</scope>
    <source>
        <strain evidence="3 4">ATCC 43324</strain>
    </source>
</reference>
<dbReference type="RefSeq" id="WP_025070294.1">
    <property type="nucleotide sequence ID" value="NZ_FUXK01000002.1"/>
</dbReference>
<dbReference type="Pfam" id="PF04313">
    <property type="entry name" value="HSDR_N"/>
    <property type="match status" value="1"/>
</dbReference>
<evidence type="ECO:0000256" key="1">
    <source>
        <dbReference type="SAM" id="MobiDB-lite"/>
    </source>
</evidence>
<feature type="region of interest" description="Disordered" evidence="1">
    <location>
        <begin position="238"/>
        <end position="259"/>
    </location>
</feature>